<sequence>MNQQHEAESMFSKYVDNCLEEGPAAMGFLFTKVDRTVLDPAGKFSCFLVDCCLDCCLTESEKNVTFAENGILHSGLLKRILTIAQDFSYPLTAESQLRVIDYIFRSWNSSVEVVCHEAVDIFFTLLSNHCLVCSKCRVRKGCEWSDSLARKLFENESPCRSRYKCLLILFQSYSTYVELISERLVEELYLWISDPGLSVVDRLLPCIAKSKFLKDNFLPQLLDYINALFFKQLNLSMKITSRRYQALVSCIDDPFELCQITALNILKKLPVDESFKLNIYKNETIKMMNSIRSHNTLAAGYRMQVSFSGFSKYPSFICRLTFLVCD</sequence>
<dbReference type="InterPro" id="IPR051954">
    <property type="entry name" value="tRNA_methyltransferase_THADA"/>
</dbReference>
<accession>A0A158P790</accession>
<evidence type="ECO:0000313" key="2">
    <source>
        <dbReference type="WBParaSite" id="ACAC_0000211101-mRNA-1"/>
    </source>
</evidence>
<dbReference type="STRING" id="6313.A0A158P790"/>
<organism evidence="1 2">
    <name type="scientific">Angiostrongylus cantonensis</name>
    <name type="common">Rat lungworm</name>
    <dbReference type="NCBI Taxonomy" id="6313"/>
    <lineage>
        <taxon>Eukaryota</taxon>
        <taxon>Metazoa</taxon>
        <taxon>Ecdysozoa</taxon>
        <taxon>Nematoda</taxon>
        <taxon>Chromadorea</taxon>
        <taxon>Rhabditida</taxon>
        <taxon>Rhabditina</taxon>
        <taxon>Rhabditomorpha</taxon>
        <taxon>Strongyloidea</taxon>
        <taxon>Metastrongylidae</taxon>
        <taxon>Angiostrongylus</taxon>
    </lineage>
</organism>
<reference evidence="1" key="1">
    <citation type="submission" date="2012-09" db="EMBL/GenBank/DDBJ databases">
        <authorList>
            <person name="Martin A.A."/>
        </authorList>
    </citation>
    <scope>NUCLEOTIDE SEQUENCE</scope>
</reference>
<evidence type="ECO:0000313" key="1">
    <source>
        <dbReference type="Proteomes" id="UP000035642"/>
    </source>
</evidence>
<dbReference type="PANTHER" id="PTHR14387:SF7">
    <property type="entry name" value="THYROID ADENOMA-ASSOCIATED PROTEIN"/>
    <property type="match status" value="1"/>
</dbReference>
<proteinExistence type="predicted"/>
<dbReference type="Proteomes" id="UP000035642">
    <property type="component" value="Unassembled WGS sequence"/>
</dbReference>
<name>A0A158P790_ANGCA</name>
<dbReference type="WBParaSite" id="ACAC_0000211101-mRNA-1">
    <property type="protein sequence ID" value="ACAC_0000211101-mRNA-1"/>
    <property type="gene ID" value="ACAC_0000211101"/>
</dbReference>
<dbReference type="AlphaFoldDB" id="A0A158P790"/>
<reference evidence="2" key="2">
    <citation type="submission" date="2016-04" db="UniProtKB">
        <authorList>
            <consortium name="WormBaseParasite"/>
        </authorList>
    </citation>
    <scope>IDENTIFICATION</scope>
</reference>
<dbReference type="PANTHER" id="PTHR14387">
    <property type="entry name" value="THADA/DEATH RECEPTOR INTERACTING PROTEIN"/>
    <property type="match status" value="1"/>
</dbReference>
<dbReference type="GO" id="GO:0030488">
    <property type="term" value="P:tRNA methylation"/>
    <property type="evidence" value="ECO:0007669"/>
    <property type="project" value="TreeGrafter"/>
</dbReference>
<dbReference type="GO" id="GO:0005829">
    <property type="term" value="C:cytosol"/>
    <property type="evidence" value="ECO:0007669"/>
    <property type="project" value="TreeGrafter"/>
</dbReference>
<protein>
    <submittedName>
        <fullName evidence="2">DNA-dependent protein kinase catalytic subunit</fullName>
    </submittedName>
</protein>
<keyword evidence="1" id="KW-1185">Reference proteome</keyword>